<sequence length="309" mass="34393">MHRINSPINGWSTARSMAQAARSTEDPAQRLGFDRLVNAAWSAAQADWADTQLRLFSYMTFSIIEKFSSGENEFPILTSQYNTLDEPSPLGLLQMRLAQGNVSSVTSAPSGNLSLRDRKDVKGTATSATTVKLKASNFRALLLRIGQWEEILEGGLKSKIEIRWLDIIALKANLPDDGPGSLTVTLTRPPHFFKETNPQPRKHALWQATAEFTDGQASMHRQHFLQCTQGLLNKHYEKLIQCDMHLNLVSRQPEMVLDSPYFDARGSVSKYPNKSEVQEVDQSATAKRYPSSGFQVVASPSTAVLLLED</sequence>
<evidence type="ECO:0000313" key="3">
    <source>
        <dbReference type="Proteomes" id="UP000593564"/>
    </source>
</evidence>
<evidence type="ECO:0000259" key="1">
    <source>
        <dbReference type="Pfam" id="PF24818"/>
    </source>
</evidence>
<reference evidence="3" key="1">
    <citation type="journal article" date="2020" name="Nat. Commun.">
        <title>Genome assembly of wild tea tree DASZ reveals pedigree and selection history of tea varieties.</title>
        <authorList>
            <person name="Zhang W."/>
            <person name="Zhang Y."/>
            <person name="Qiu H."/>
            <person name="Guo Y."/>
            <person name="Wan H."/>
            <person name="Zhang X."/>
            <person name="Scossa F."/>
            <person name="Alseekh S."/>
            <person name="Zhang Q."/>
            <person name="Wang P."/>
            <person name="Xu L."/>
            <person name="Schmidt M.H."/>
            <person name="Jia X."/>
            <person name="Li D."/>
            <person name="Zhu A."/>
            <person name="Guo F."/>
            <person name="Chen W."/>
            <person name="Ni D."/>
            <person name="Usadel B."/>
            <person name="Fernie A.R."/>
            <person name="Wen W."/>
        </authorList>
    </citation>
    <scope>NUCLEOTIDE SEQUENCE [LARGE SCALE GENOMIC DNA]</scope>
    <source>
        <strain evidence="3">cv. G240</strain>
    </source>
</reference>
<proteinExistence type="predicted"/>
<reference evidence="2 3" key="2">
    <citation type="submission" date="2020-07" db="EMBL/GenBank/DDBJ databases">
        <title>Genome assembly of wild tea tree DASZ reveals pedigree and selection history of tea varieties.</title>
        <authorList>
            <person name="Zhang W."/>
        </authorList>
    </citation>
    <scope>NUCLEOTIDE SEQUENCE [LARGE SCALE GENOMIC DNA]</scope>
    <source>
        <strain evidence="3">cv. G240</strain>
        <tissue evidence="2">Leaf</tissue>
    </source>
</reference>
<organism evidence="2 3">
    <name type="scientific">Camellia sinensis</name>
    <name type="common">Tea plant</name>
    <name type="synonym">Thea sinensis</name>
    <dbReference type="NCBI Taxonomy" id="4442"/>
    <lineage>
        <taxon>Eukaryota</taxon>
        <taxon>Viridiplantae</taxon>
        <taxon>Streptophyta</taxon>
        <taxon>Embryophyta</taxon>
        <taxon>Tracheophyta</taxon>
        <taxon>Spermatophyta</taxon>
        <taxon>Magnoliopsida</taxon>
        <taxon>eudicotyledons</taxon>
        <taxon>Gunneridae</taxon>
        <taxon>Pentapetalae</taxon>
        <taxon>asterids</taxon>
        <taxon>Ericales</taxon>
        <taxon>Theaceae</taxon>
        <taxon>Camellia</taxon>
    </lineage>
</organism>
<dbReference type="Proteomes" id="UP000593564">
    <property type="component" value="Unassembled WGS sequence"/>
</dbReference>
<dbReference type="EMBL" id="JACBKZ010000002">
    <property type="protein sequence ID" value="KAF5956762.1"/>
    <property type="molecule type" value="Genomic_DNA"/>
</dbReference>
<dbReference type="InterPro" id="IPR057939">
    <property type="entry name" value="TRF2_HOY1_PH"/>
</dbReference>
<feature type="domain" description="TRF2/HOY1 PH-like" evidence="1">
    <location>
        <begin position="150"/>
        <end position="233"/>
    </location>
</feature>
<dbReference type="PANTHER" id="PTHR33494">
    <property type="entry name" value="OS02G0793800 PROTEIN"/>
    <property type="match status" value="1"/>
</dbReference>
<accession>A0A7J7HV74</accession>
<protein>
    <recommendedName>
        <fullName evidence="1">TRF2/HOY1 PH-like domain-containing protein</fullName>
    </recommendedName>
</protein>
<comment type="caution">
    <text evidence="2">The sequence shown here is derived from an EMBL/GenBank/DDBJ whole genome shotgun (WGS) entry which is preliminary data.</text>
</comment>
<evidence type="ECO:0000313" key="2">
    <source>
        <dbReference type="EMBL" id="KAF5956762.1"/>
    </source>
</evidence>
<dbReference type="Pfam" id="PF24818">
    <property type="entry name" value="PH_TRF2_HOY1"/>
    <property type="match status" value="1"/>
</dbReference>
<dbReference type="AlphaFoldDB" id="A0A7J7HV74"/>
<dbReference type="PANTHER" id="PTHR33494:SF27">
    <property type="entry name" value="ATP-DEPENDENT DNA HELICASE"/>
    <property type="match status" value="1"/>
</dbReference>
<gene>
    <name evidence="2" type="ORF">HYC85_003987</name>
</gene>
<keyword evidence="3" id="KW-1185">Reference proteome</keyword>
<name>A0A7J7HV74_CAMSI</name>